<keyword evidence="4" id="KW-1003">Cell membrane</keyword>
<comment type="catalytic activity">
    <reaction evidence="21">
        <text>decanoyl-CoA + H2O = decanoate + CoA + H(+)</text>
        <dbReference type="Rhea" id="RHEA:40059"/>
        <dbReference type="ChEBI" id="CHEBI:15377"/>
        <dbReference type="ChEBI" id="CHEBI:15378"/>
        <dbReference type="ChEBI" id="CHEBI:27689"/>
        <dbReference type="ChEBI" id="CHEBI:57287"/>
        <dbReference type="ChEBI" id="CHEBI:61430"/>
    </reaction>
    <physiologicalReaction direction="left-to-right" evidence="21">
        <dbReference type="Rhea" id="RHEA:40060"/>
    </physiologicalReaction>
</comment>
<comment type="catalytic activity">
    <reaction evidence="14">
        <text>(9Z)-octadecenoyl-CoA + H2O = (9Z)-octadecenoate + CoA + H(+)</text>
        <dbReference type="Rhea" id="RHEA:40139"/>
        <dbReference type="ChEBI" id="CHEBI:15377"/>
        <dbReference type="ChEBI" id="CHEBI:15378"/>
        <dbReference type="ChEBI" id="CHEBI:30823"/>
        <dbReference type="ChEBI" id="CHEBI:57287"/>
        <dbReference type="ChEBI" id="CHEBI:57387"/>
    </reaction>
    <physiologicalReaction direction="left-to-right" evidence="14">
        <dbReference type="Rhea" id="RHEA:40140"/>
    </physiologicalReaction>
</comment>
<evidence type="ECO:0000256" key="15">
    <source>
        <dbReference type="ARBA" id="ARBA00038456"/>
    </source>
</evidence>
<evidence type="ECO:0000256" key="23">
    <source>
        <dbReference type="ARBA" id="ARBA00048180"/>
    </source>
</evidence>
<dbReference type="EMBL" id="AP022563">
    <property type="protein sequence ID" value="BBX17831.1"/>
    <property type="molecule type" value="Genomic_DNA"/>
</dbReference>
<dbReference type="CDD" id="cd03443">
    <property type="entry name" value="PaaI_thioesterase"/>
    <property type="match status" value="1"/>
</dbReference>
<evidence type="ECO:0000256" key="1">
    <source>
        <dbReference type="ARBA" id="ARBA00004170"/>
    </source>
</evidence>
<keyword evidence="8" id="KW-0276">Fatty acid metabolism</keyword>
<dbReference type="AlphaFoldDB" id="A0A7I7K2Y7"/>
<keyword evidence="10" id="KW-0443">Lipid metabolism</keyword>
<comment type="subcellular location">
    <subcellularLocation>
        <location evidence="3">Cell projection</location>
        <location evidence="3">Ruffle membrane</location>
    </subcellularLocation>
    <subcellularLocation>
        <location evidence="2">Cytoplasm</location>
    </subcellularLocation>
    <subcellularLocation>
        <location evidence="1">Membrane</location>
        <topology evidence="1">Peripheral membrane protein</topology>
    </subcellularLocation>
</comment>
<evidence type="ECO:0000256" key="2">
    <source>
        <dbReference type="ARBA" id="ARBA00004496"/>
    </source>
</evidence>
<gene>
    <name evidence="24" type="ORF">MDUV_26910</name>
</gene>
<evidence type="ECO:0000256" key="17">
    <source>
        <dbReference type="ARBA" id="ARBA00040123"/>
    </source>
</evidence>
<evidence type="ECO:0000256" key="20">
    <source>
        <dbReference type="ARBA" id="ARBA00047734"/>
    </source>
</evidence>
<evidence type="ECO:0000256" key="14">
    <source>
        <dbReference type="ARBA" id="ARBA00037002"/>
    </source>
</evidence>
<dbReference type="EC" id="3.1.2.2" evidence="16"/>
<evidence type="ECO:0000256" key="12">
    <source>
        <dbReference type="ARBA" id="ARBA00023273"/>
    </source>
</evidence>
<evidence type="ECO:0000256" key="7">
    <source>
        <dbReference type="ARBA" id="ARBA00022801"/>
    </source>
</evidence>
<name>A0A7I7K2Y7_9MYCO</name>
<proteinExistence type="inferred from homology"/>
<evidence type="ECO:0000256" key="11">
    <source>
        <dbReference type="ARBA" id="ARBA00023136"/>
    </source>
</evidence>
<comment type="similarity">
    <text evidence="15">Belongs to the THEM4/THEM5 thioesterase family.</text>
</comment>
<evidence type="ECO:0000256" key="16">
    <source>
        <dbReference type="ARBA" id="ARBA00038848"/>
    </source>
</evidence>
<organism evidence="24 25">
    <name type="scientific">Mycolicibacterium duvalii</name>
    <dbReference type="NCBI Taxonomy" id="39688"/>
    <lineage>
        <taxon>Bacteria</taxon>
        <taxon>Bacillati</taxon>
        <taxon>Actinomycetota</taxon>
        <taxon>Actinomycetes</taxon>
        <taxon>Mycobacteriales</taxon>
        <taxon>Mycobacteriaceae</taxon>
        <taxon>Mycolicibacterium</taxon>
    </lineage>
</organism>
<comment type="catalytic activity">
    <reaction evidence="13">
        <text>(5Z,8Z,11Z,14Z)-eicosatetraenoyl-CoA + H2O = (5Z,8Z,11Z,14Z)-eicosatetraenoate + CoA + H(+)</text>
        <dbReference type="Rhea" id="RHEA:40151"/>
        <dbReference type="ChEBI" id="CHEBI:15377"/>
        <dbReference type="ChEBI" id="CHEBI:15378"/>
        <dbReference type="ChEBI" id="CHEBI:32395"/>
        <dbReference type="ChEBI" id="CHEBI:57287"/>
        <dbReference type="ChEBI" id="CHEBI:57368"/>
    </reaction>
    <physiologicalReaction direction="left-to-right" evidence="13">
        <dbReference type="Rhea" id="RHEA:40152"/>
    </physiologicalReaction>
</comment>
<dbReference type="SUPFAM" id="SSF54637">
    <property type="entry name" value="Thioesterase/thiol ester dehydrase-isomerase"/>
    <property type="match status" value="1"/>
</dbReference>
<dbReference type="RefSeq" id="WP_098004120.1">
    <property type="nucleotide sequence ID" value="NZ_AP022563.1"/>
</dbReference>
<evidence type="ECO:0000256" key="5">
    <source>
        <dbReference type="ARBA" id="ARBA00022490"/>
    </source>
</evidence>
<dbReference type="PANTHER" id="PTHR12418">
    <property type="entry name" value="ACYL-COENZYME A THIOESTERASE THEM4"/>
    <property type="match status" value="1"/>
</dbReference>
<dbReference type="OrthoDB" id="5242242at2"/>
<keyword evidence="6" id="KW-0053">Apoptosis</keyword>
<evidence type="ECO:0000256" key="18">
    <source>
        <dbReference type="ARBA" id="ARBA00043210"/>
    </source>
</evidence>
<keyword evidence="7" id="KW-0378">Hydrolase</keyword>
<reference evidence="24 25" key="1">
    <citation type="journal article" date="2019" name="Emerg. Microbes Infect.">
        <title>Comprehensive subspecies identification of 175 nontuberculous mycobacteria species based on 7547 genomic profiles.</title>
        <authorList>
            <person name="Matsumoto Y."/>
            <person name="Kinjo T."/>
            <person name="Motooka D."/>
            <person name="Nabeya D."/>
            <person name="Jung N."/>
            <person name="Uechi K."/>
            <person name="Horii T."/>
            <person name="Iida T."/>
            <person name="Fujita J."/>
            <person name="Nakamura S."/>
        </authorList>
    </citation>
    <scope>NUCLEOTIDE SEQUENCE [LARGE SCALE GENOMIC DNA]</scope>
    <source>
        <strain evidence="24 25">JCM 6396</strain>
    </source>
</reference>
<keyword evidence="11" id="KW-0472">Membrane</keyword>
<dbReference type="PANTHER" id="PTHR12418:SF19">
    <property type="entry name" value="ACYL-COENZYME A THIOESTERASE THEM4"/>
    <property type="match status" value="1"/>
</dbReference>
<evidence type="ECO:0000256" key="6">
    <source>
        <dbReference type="ARBA" id="ARBA00022703"/>
    </source>
</evidence>
<dbReference type="InterPro" id="IPR029069">
    <property type="entry name" value="HotDog_dom_sf"/>
</dbReference>
<keyword evidence="5" id="KW-0963">Cytoplasm</keyword>
<accession>A0A7I7K2Y7</accession>
<evidence type="ECO:0000256" key="8">
    <source>
        <dbReference type="ARBA" id="ARBA00022832"/>
    </source>
</evidence>
<dbReference type="GO" id="GO:0016787">
    <property type="term" value="F:hydrolase activity"/>
    <property type="evidence" value="ECO:0007669"/>
    <property type="project" value="UniProtKB-KW"/>
</dbReference>
<protein>
    <recommendedName>
        <fullName evidence="17">Acyl-coenzyme A thioesterase THEM4</fullName>
        <ecNumber evidence="16">3.1.2.2</ecNumber>
    </recommendedName>
    <alternativeName>
        <fullName evidence="18">Thioesterase superfamily member 4</fullName>
    </alternativeName>
</protein>
<comment type="catalytic activity">
    <reaction evidence="23">
        <text>tetradecanoyl-CoA + H2O = tetradecanoate + CoA + H(+)</text>
        <dbReference type="Rhea" id="RHEA:40119"/>
        <dbReference type="ChEBI" id="CHEBI:15377"/>
        <dbReference type="ChEBI" id="CHEBI:15378"/>
        <dbReference type="ChEBI" id="CHEBI:30807"/>
        <dbReference type="ChEBI" id="CHEBI:57287"/>
        <dbReference type="ChEBI" id="CHEBI:57385"/>
    </reaction>
    <physiologicalReaction direction="left-to-right" evidence="23">
        <dbReference type="Rhea" id="RHEA:40120"/>
    </physiologicalReaction>
</comment>
<dbReference type="KEGG" id="mdu:MDUV_26910"/>
<comment type="catalytic activity">
    <reaction evidence="20">
        <text>hexadecanoyl-CoA + H2O = hexadecanoate + CoA + H(+)</text>
        <dbReference type="Rhea" id="RHEA:16645"/>
        <dbReference type="ChEBI" id="CHEBI:7896"/>
        <dbReference type="ChEBI" id="CHEBI:15377"/>
        <dbReference type="ChEBI" id="CHEBI:15378"/>
        <dbReference type="ChEBI" id="CHEBI:57287"/>
        <dbReference type="ChEBI" id="CHEBI:57379"/>
        <dbReference type="EC" id="3.1.2.2"/>
    </reaction>
    <physiologicalReaction direction="left-to-right" evidence="20">
        <dbReference type="Rhea" id="RHEA:16646"/>
    </physiologicalReaction>
</comment>
<dbReference type="GO" id="GO:0005737">
    <property type="term" value="C:cytoplasm"/>
    <property type="evidence" value="ECO:0007669"/>
    <property type="project" value="UniProtKB-SubCell"/>
</dbReference>
<evidence type="ECO:0000256" key="13">
    <source>
        <dbReference type="ARBA" id="ARBA00035852"/>
    </source>
</evidence>
<dbReference type="InterPro" id="IPR052365">
    <property type="entry name" value="THEM4/THEM5_acyl-CoA_thioest"/>
</dbReference>
<keyword evidence="9" id="KW-0809">Transit peptide</keyword>
<evidence type="ECO:0000256" key="21">
    <source>
        <dbReference type="ARBA" id="ARBA00047969"/>
    </source>
</evidence>
<dbReference type="InterPro" id="IPR006683">
    <property type="entry name" value="Thioestr_dom"/>
</dbReference>
<evidence type="ECO:0000313" key="25">
    <source>
        <dbReference type="Proteomes" id="UP000467006"/>
    </source>
</evidence>
<comment type="catalytic activity">
    <reaction evidence="22">
        <text>dodecanoyl-CoA + H2O = dodecanoate + CoA + H(+)</text>
        <dbReference type="Rhea" id="RHEA:30135"/>
        <dbReference type="ChEBI" id="CHEBI:15377"/>
        <dbReference type="ChEBI" id="CHEBI:15378"/>
        <dbReference type="ChEBI" id="CHEBI:18262"/>
        <dbReference type="ChEBI" id="CHEBI:57287"/>
        <dbReference type="ChEBI" id="CHEBI:57375"/>
    </reaction>
    <physiologicalReaction direction="left-to-right" evidence="22">
        <dbReference type="Rhea" id="RHEA:30136"/>
    </physiologicalReaction>
</comment>
<dbReference type="GO" id="GO:0016020">
    <property type="term" value="C:membrane"/>
    <property type="evidence" value="ECO:0007669"/>
    <property type="project" value="UniProtKB-SubCell"/>
</dbReference>
<evidence type="ECO:0000256" key="3">
    <source>
        <dbReference type="ARBA" id="ARBA00004632"/>
    </source>
</evidence>
<comment type="catalytic activity">
    <reaction evidence="19">
        <text>octanoyl-CoA + H2O = octanoate + CoA + H(+)</text>
        <dbReference type="Rhea" id="RHEA:30143"/>
        <dbReference type="ChEBI" id="CHEBI:15377"/>
        <dbReference type="ChEBI" id="CHEBI:15378"/>
        <dbReference type="ChEBI" id="CHEBI:25646"/>
        <dbReference type="ChEBI" id="CHEBI:57287"/>
        <dbReference type="ChEBI" id="CHEBI:57386"/>
    </reaction>
    <physiologicalReaction direction="left-to-right" evidence="19">
        <dbReference type="Rhea" id="RHEA:30144"/>
    </physiologicalReaction>
</comment>
<keyword evidence="25" id="KW-1185">Reference proteome</keyword>
<evidence type="ECO:0000256" key="9">
    <source>
        <dbReference type="ARBA" id="ARBA00022946"/>
    </source>
</evidence>
<evidence type="ECO:0000256" key="22">
    <source>
        <dbReference type="ARBA" id="ARBA00048074"/>
    </source>
</evidence>
<dbReference type="Proteomes" id="UP000467006">
    <property type="component" value="Chromosome"/>
</dbReference>
<evidence type="ECO:0000313" key="24">
    <source>
        <dbReference type="EMBL" id="BBX17831.1"/>
    </source>
</evidence>
<dbReference type="Gene3D" id="3.10.129.10">
    <property type="entry name" value="Hotdog Thioesterase"/>
    <property type="match status" value="1"/>
</dbReference>
<dbReference type="Pfam" id="PF03061">
    <property type="entry name" value="4HBT"/>
    <property type="match status" value="1"/>
</dbReference>
<keyword evidence="12" id="KW-0966">Cell projection</keyword>
<dbReference type="GO" id="GO:0006631">
    <property type="term" value="P:fatty acid metabolic process"/>
    <property type="evidence" value="ECO:0007669"/>
    <property type="project" value="UniProtKB-KW"/>
</dbReference>
<evidence type="ECO:0000256" key="4">
    <source>
        <dbReference type="ARBA" id="ARBA00022475"/>
    </source>
</evidence>
<evidence type="ECO:0000256" key="10">
    <source>
        <dbReference type="ARBA" id="ARBA00023098"/>
    </source>
</evidence>
<sequence>MTAAPDPDDARRTEELYGPLTESLRRLVDVTIRSDADEPDVVRARQLIEEAAELLGSHVHPDPYPVRRTVDGRFLTWGNVAIGLRNAIAPPLKVRRVENGRVTTDLVLGAAYEGPVGHVHGGVCALILDHILGATAHRPDAPAFTGTLTVRYVAPTRLGALRAEAWVDREEGIKTFAAGRITDANGTVTVEAEGIFIRPRVRGG</sequence>
<evidence type="ECO:0000256" key="19">
    <source>
        <dbReference type="ARBA" id="ARBA00047588"/>
    </source>
</evidence>